<feature type="chain" id="PRO_5047122337" evidence="6">
    <location>
        <begin position="22"/>
        <end position="440"/>
    </location>
</feature>
<dbReference type="PANTHER" id="PTHR43649">
    <property type="entry name" value="ARABINOSE-BINDING PROTEIN-RELATED"/>
    <property type="match status" value="1"/>
</dbReference>
<dbReference type="PANTHER" id="PTHR43649:SF33">
    <property type="entry name" value="POLYGALACTURONAN_RHAMNOGALACTURONAN-BINDING PROTEIN YTCQ"/>
    <property type="match status" value="1"/>
</dbReference>
<gene>
    <name evidence="7" type="ORF">GCM10022200_17610</name>
</gene>
<keyword evidence="4" id="KW-0564">Palmitate</keyword>
<dbReference type="InterPro" id="IPR006059">
    <property type="entry name" value="SBP"/>
</dbReference>
<keyword evidence="8" id="KW-1185">Reference proteome</keyword>
<comment type="caution">
    <text evidence="7">The sequence shown here is derived from an EMBL/GenBank/DDBJ whole genome shotgun (WGS) entry which is preliminary data.</text>
</comment>
<keyword evidence="2 6" id="KW-0732">Signal</keyword>
<dbReference type="EMBL" id="BAAAYU010000005">
    <property type="protein sequence ID" value="GAA3634833.1"/>
    <property type="molecule type" value="Genomic_DNA"/>
</dbReference>
<organism evidence="7 8">
    <name type="scientific">Microbacterium awajiense</name>
    <dbReference type="NCBI Taxonomy" id="415214"/>
    <lineage>
        <taxon>Bacteria</taxon>
        <taxon>Bacillati</taxon>
        <taxon>Actinomycetota</taxon>
        <taxon>Actinomycetes</taxon>
        <taxon>Micrococcales</taxon>
        <taxon>Microbacteriaceae</taxon>
        <taxon>Microbacterium</taxon>
    </lineage>
</organism>
<evidence type="ECO:0000256" key="4">
    <source>
        <dbReference type="ARBA" id="ARBA00023139"/>
    </source>
</evidence>
<evidence type="ECO:0000256" key="5">
    <source>
        <dbReference type="ARBA" id="ARBA00023288"/>
    </source>
</evidence>
<evidence type="ECO:0000256" key="6">
    <source>
        <dbReference type="SAM" id="SignalP"/>
    </source>
</evidence>
<dbReference type="PROSITE" id="PS51257">
    <property type="entry name" value="PROKAR_LIPOPROTEIN"/>
    <property type="match status" value="1"/>
</dbReference>
<dbReference type="Pfam" id="PF01547">
    <property type="entry name" value="SBP_bac_1"/>
    <property type="match status" value="1"/>
</dbReference>
<keyword evidence="1" id="KW-1003">Cell membrane</keyword>
<evidence type="ECO:0000313" key="8">
    <source>
        <dbReference type="Proteomes" id="UP001501697"/>
    </source>
</evidence>
<evidence type="ECO:0000256" key="1">
    <source>
        <dbReference type="ARBA" id="ARBA00022475"/>
    </source>
</evidence>
<dbReference type="Gene3D" id="3.40.190.10">
    <property type="entry name" value="Periplasmic binding protein-like II"/>
    <property type="match status" value="1"/>
</dbReference>
<keyword evidence="3" id="KW-0472">Membrane</keyword>
<evidence type="ECO:0000256" key="2">
    <source>
        <dbReference type="ARBA" id="ARBA00022729"/>
    </source>
</evidence>
<dbReference type="RefSeq" id="WP_344737631.1">
    <property type="nucleotide sequence ID" value="NZ_BAAAYU010000005.1"/>
</dbReference>
<dbReference type="SUPFAM" id="SSF53850">
    <property type="entry name" value="Periplasmic binding protein-like II"/>
    <property type="match status" value="1"/>
</dbReference>
<accession>A0ABP7ALV1</accession>
<name>A0ABP7ALV1_9MICO</name>
<proteinExistence type="predicted"/>
<evidence type="ECO:0000313" key="7">
    <source>
        <dbReference type="EMBL" id="GAA3634833.1"/>
    </source>
</evidence>
<dbReference type="InterPro" id="IPR050490">
    <property type="entry name" value="Bact_solute-bd_prot1"/>
</dbReference>
<evidence type="ECO:0000256" key="3">
    <source>
        <dbReference type="ARBA" id="ARBA00023136"/>
    </source>
</evidence>
<sequence length="440" mass="46724">MRIRRTLLAAGGALGAAVLIAGCGSSGGVGGPEEVEQDTSEEVELTYWTWFPPETTLTAAIEAFEAENPNISVNLRVFVNTDYQQQLPLALSGGEDLDVVGVQVSAMTNSVREFLLPVDEWAGDWLGNLNEPMVQQTQDIADDDVLYSVPMGSIATPIVYYNAEMLEEAGAEVPTTVDEWKTAVDAVAATFPDVTPVVFQGEPYWQSEMLFGFAEQTSPGISDDINVDGGSWDQPAVVDGLNMYKSIFDAGVVDTDVLSLLGTRPSELFAAGEAAFYIDGSWQDSLLSQPFREANGIEVADVGATALPLADGGSQTVRAFAEGGLAIPAASDNVEAAATFIEFMVDTAGADVWAPDLVLLPSLDGYELPDTVLATEASQQGYAQVAQLIGNPSSIRTAQPDFNNVMGNMILDMLRGEATAEETAANMQAEWTSGRYGDQG</sequence>
<protein>
    <submittedName>
        <fullName evidence="7">Sugar ABC transporter substrate-binding protein</fullName>
    </submittedName>
</protein>
<reference evidence="8" key="1">
    <citation type="journal article" date="2019" name="Int. J. Syst. Evol. Microbiol.">
        <title>The Global Catalogue of Microorganisms (GCM) 10K type strain sequencing project: providing services to taxonomists for standard genome sequencing and annotation.</title>
        <authorList>
            <consortium name="The Broad Institute Genomics Platform"/>
            <consortium name="The Broad Institute Genome Sequencing Center for Infectious Disease"/>
            <person name="Wu L."/>
            <person name="Ma J."/>
        </authorList>
    </citation>
    <scope>NUCLEOTIDE SEQUENCE [LARGE SCALE GENOMIC DNA]</scope>
    <source>
        <strain evidence="8">JCM 16544</strain>
    </source>
</reference>
<keyword evidence="5" id="KW-0449">Lipoprotein</keyword>
<feature type="signal peptide" evidence="6">
    <location>
        <begin position="1"/>
        <end position="21"/>
    </location>
</feature>
<dbReference type="Proteomes" id="UP001501697">
    <property type="component" value="Unassembled WGS sequence"/>
</dbReference>